<sequence>MDDDLFLAMHFSAIWKGAFSFPHTTQYFNMEEEKDEIINLEV</sequence>
<keyword evidence="2" id="KW-1185">Reference proteome</keyword>
<dbReference type="Proteomes" id="UP001065593">
    <property type="component" value="Unassembled WGS sequence"/>
</dbReference>
<evidence type="ECO:0000313" key="2">
    <source>
        <dbReference type="Proteomes" id="UP001065593"/>
    </source>
</evidence>
<name>A0ABQ5NLN5_9BACI</name>
<organism evidence="1 2">
    <name type="scientific">Lysinibacillus piscis</name>
    <dbReference type="NCBI Taxonomy" id="2518931"/>
    <lineage>
        <taxon>Bacteria</taxon>
        <taxon>Bacillati</taxon>
        <taxon>Bacillota</taxon>
        <taxon>Bacilli</taxon>
        <taxon>Bacillales</taxon>
        <taxon>Bacillaceae</taxon>
        <taxon>Lysinibacillus</taxon>
    </lineage>
</organism>
<gene>
    <name evidence="1" type="ORF">LYSBPC_23930</name>
</gene>
<proteinExistence type="predicted"/>
<protein>
    <submittedName>
        <fullName evidence="1">Uncharacterized protein</fullName>
    </submittedName>
</protein>
<comment type="caution">
    <text evidence="1">The sequence shown here is derived from an EMBL/GenBank/DDBJ whole genome shotgun (WGS) entry which is preliminary data.</text>
</comment>
<reference evidence="1" key="1">
    <citation type="submission" date="2022-08" db="EMBL/GenBank/DDBJ databases">
        <title>Draft genome sequence of Lysinibacillus sp. strain KH24.</title>
        <authorList>
            <person name="Kanbe H."/>
            <person name="Itoh H."/>
        </authorList>
    </citation>
    <scope>NUCLEOTIDE SEQUENCE</scope>
    <source>
        <strain evidence="1">KH24</strain>
    </source>
</reference>
<dbReference type="EMBL" id="BRZA01000002">
    <property type="protein sequence ID" value="GLC89266.1"/>
    <property type="molecule type" value="Genomic_DNA"/>
</dbReference>
<evidence type="ECO:0000313" key="1">
    <source>
        <dbReference type="EMBL" id="GLC89266.1"/>
    </source>
</evidence>
<accession>A0ABQ5NLN5</accession>